<accession>A0A643FCE2</accession>
<dbReference type="EMBL" id="VZPB01000044">
    <property type="protein sequence ID" value="KAB0577766.1"/>
    <property type="molecule type" value="Genomic_DNA"/>
</dbReference>
<gene>
    <name evidence="1" type="ORF">F7Q92_15985</name>
</gene>
<dbReference type="Proteomes" id="UP000430120">
    <property type="component" value="Unassembled WGS sequence"/>
</dbReference>
<reference evidence="1 2" key="1">
    <citation type="submission" date="2019-09" db="EMBL/GenBank/DDBJ databases">
        <title>Draft genome sequences of 48 bacterial type strains from the CCUG.</title>
        <authorList>
            <person name="Tunovic T."/>
            <person name="Pineiro-Iglesias B."/>
            <person name="Unosson C."/>
            <person name="Inganas E."/>
            <person name="Ohlen M."/>
            <person name="Cardew S."/>
            <person name="Jensie-Markopoulos S."/>
            <person name="Salva-Serra F."/>
            <person name="Jaen-Luchoro D."/>
            <person name="Karlsson R."/>
            <person name="Svensson-Stadler L."/>
            <person name="Chun J."/>
            <person name="Moore E."/>
        </authorList>
    </citation>
    <scope>NUCLEOTIDE SEQUENCE [LARGE SCALE GENOMIC DNA]</scope>
    <source>
        <strain evidence="1 2">CCUG 30977</strain>
    </source>
</reference>
<dbReference type="OrthoDB" id="9157311at2"/>
<protein>
    <recommendedName>
        <fullName evidence="3">DUF2946 domain-containing protein</fullName>
    </recommendedName>
</protein>
<dbReference type="RefSeq" id="WP_151125104.1">
    <property type="nucleotide sequence ID" value="NZ_CP088082.1"/>
</dbReference>
<evidence type="ECO:0000313" key="1">
    <source>
        <dbReference type="EMBL" id="KAB0577766.1"/>
    </source>
</evidence>
<evidence type="ECO:0008006" key="3">
    <source>
        <dbReference type="Google" id="ProtNLM"/>
    </source>
</evidence>
<sequence length="125" mass="12876">MTFSRVLFVLLLTLLLPLRGAWAWMPAPGQGPAPMAAAAVAPQEPPCAMHAAASSAQAQTPVWRSSEPASTLCHASAGACCLAVMPTVPAPLPGAMPIVSLRYPPLAVPAPAFFGDPQERPPRSA</sequence>
<comment type="caution">
    <text evidence="1">The sequence shown here is derived from an EMBL/GenBank/DDBJ whole genome shotgun (WGS) entry which is preliminary data.</text>
</comment>
<dbReference type="AlphaFoldDB" id="A0A643FCE2"/>
<name>A0A643FCE2_IDEDE</name>
<proteinExistence type="predicted"/>
<evidence type="ECO:0000313" key="2">
    <source>
        <dbReference type="Proteomes" id="UP000430120"/>
    </source>
</evidence>
<keyword evidence="2" id="KW-1185">Reference proteome</keyword>
<organism evidence="1 2">
    <name type="scientific">Ideonella dechloratans</name>
    <dbReference type="NCBI Taxonomy" id="36863"/>
    <lineage>
        <taxon>Bacteria</taxon>
        <taxon>Pseudomonadati</taxon>
        <taxon>Pseudomonadota</taxon>
        <taxon>Betaproteobacteria</taxon>
        <taxon>Burkholderiales</taxon>
        <taxon>Sphaerotilaceae</taxon>
        <taxon>Ideonella</taxon>
    </lineage>
</organism>